<organism evidence="4 5">
    <name type="scientific">Seriola lalandi dorsalis</name>
    <dbReference type="NCBI Taxonomy" id="1841481"/>
    <lineage>
        <taxon>Eukaryota</taxon>
        <taxon>Metazoa</taxon>
        <taxon>Chordata</taxon>
        <taxon>Craniata</taxon>
        <taxon>Vertebrata</taxon>
        <taxon>Euteleostomi</taxon>
        <taxon>Actinopterygii</taxon>
        <taxon>Neopterygii</taxon>
        <taxon>Teleostei</taxon>
        <taxon>Neoteleostei</taxon>
        <taxon>Acanthomorphata</taxon>
        <taxon>Carangaria</taxon>
        <taxon>Carangiformes</taxon>
        <taxon>Carangidae</taxon>
        <taxon>Seriola</taxon>
    </lineage>
</organism>
<dbReference type="InterPro" id="IPR006767">
    <property type="entry name" value="Cwf19-like_C_dom-2"/>
</dbReference>
<dbReference type="STRING" id="1841481.ENSSLDP00000002474"/>
<sequence>MFESQELDCVFMETHMNPRRRQHMVLECIPLPRELGDMAPIYFKKAIMECDEEWAMNKKIVDLSSKDIRRAVPRGLPYFAVDFGLQGGFAHVIENEQKFPHYFGKVSLCIKAVAPHSSLYCFYFFLACLSHCRLVPRIMKLYCACLGCCYNWTLSLISTTL</sequence>
<dbReference type="AlphaFoldDB" id="A0A3B4WDK6"/>
<dbReference type="InterPro" id="IPR006768">
    <property type="entry name" value="Cwf19-like_C_dom-1"/>
</dbReference>
<evidence type="ECO:0000313" key="4">
    <source>
        <dbReference type="Ensembl" id="ENSSLDP00000002474.1"/>
    </source>
</evidence>
<dbReference type="Pfam" id="PF04676">
    <property type="entry name" value="CwfJ_C_2"/>
    <property type="match status" value="1"/>
</dbReference>
<dbReference type="GO" id="GO:0000398">
    <property type="term" value="P:mRNA splicing, via spliceosome"/>
    <property type="evidence" value="ECO:0007669"/>
    <property type="project" value="TreeGrafter"/>
</dbReference>
<dbReference type="Ensembl" id="ENSSLDT00000002574.1">
    <property type="protein sequence ID" value="ENSSLDP00000002474.1"/>
    <property type="gene ID" value="ENSSLDG00000001993.1"/>
</dbReference>
<evidence type="ECO:0008006" key="6">
    <source>
        <dbReference type="Google" id="ProtNLM"/>
    </source>
</evidence>
<dbReference type="InterPro" id="IPR040194">
    <property type="entry name" value="Cwf19-like"/>
</dbReference>
<evidence type="ECO:0000259" key="3">
    <source>
        <dbReference type="Pfam" id="PF04677"/>
    </source>
</evidence>
<keyword evidence="5" id="KW-1185">Reference proteome</keyword>
<dbReference type="Pfam" id="PF04677">
    <property type="entry name" value="CwfJ_C_1"/>
    <property type="match status" value="1"/>
</dbReference>
<dbReference type="PANTHER" id="PTHR12072:SF5">
    <property type="entry name" value="CWF19-LIKE PROTEIN 2"/>
    <property type="match status" value="1"/>
</dbReference>
<reference evidence="4" key="2">
    <citation type="submission" date="2025-09" db="UniProtKB">
        <authorList>
            <consortium name="Ensembl"/>
        </authorList>
    </citation>
    <scope>IDENTIFICATION</scope>
</reference>
<feature type="domain" description="Cwf19-like C-terminal" evidence="3">
    <location>
        <begin position="1"/>
        <end position="44"/>
    </location>
</feature>
<feature type="domain" description="Cwf19-like protein C-terminal" evidence="2">
    <location>
        <begin position="53"/>
        <end position="105"/>
    </location>
</feature>
<proteinExistence type="inferred from homology"/>
<name>A0A3B4WDK6_SERLL</name>
<evidence type="ECO:0000259" key="2">
    <source>
        <dbReference type="Pfam" id="PF04676"/>
    </source>
</evidence>
<dbReference type="GO" id="GO:0071014">
    <property type="term" value="C:post-mRNA release spliceosomal complex"/>
    <property type="evidence" value="ECO:0007669"/>
    <property type="project" value="TreeGrafter"/>
</dbReference>
<protein>
    <recommendedName>
        <fullName evidence="6">Cwf19-like C-terminal domain-containing protein</fullName>
    </recommendedName>
</protein>
<accession>A0A3B4WDK6</accession>
<evidence type="ECO:0000313" key="5">
    <source>
        <dbReference type="Proteomes" id="UP000261360"/>
    </source>
</evidence>
<dbReference type="PANTHER" id="PTHR12072">
    <property type="entry name" value="CWF19, CELL CYCLE CONTROL PROTEIN"/>
    <property type="match status" value="1"/>
</dbReference>
<reference evidence="4" key="1">
    <citation type="submission" date="2025-08" db="UniProtKB">
        <authorList>
            <consortium name="Ensembl"/>
        </authorList>
    </citation>
    <scope>IDENTIFICATION</scope>
</reference>
<evidence type="ECO:0000256" key="1">
    <source>
        <dbReference type="ARBA" id="ARBA00006795"/>
    </source>
</evidence>
<dbReference type="GeneTree" id="ENSGT00940000155627"/>
<comment type="similarity">
    <text evidence="1">Belongs to the CWF19 family.</text>
</comment>
<dbReference type="Proteomes" id="UP000261360">
    <property type="component" value="Unplaced"/>
</dbReference>